<dbReference type="InterPro" id="IPR028889">
    <property type="entry name" value="USP"/>
</dbReference>
<feature type="region of interest" description="Disordered" evidence="8">
    <location>
        <begin position="1627"/>
        <end position="1651"/>
    </location>
</feature>
<dbReference type="GO" id="GO:0004843">
    <property type="term" value="F:cysteine-type deubiquitinase activity"/>
    <property type="evidence" value="ECO:0007669"/>
    <property type="project" value="UniProtKB-EC"/>
</dbReference>
<protein>
    <recommendedName>
        <fullName evidence="3">ubiquitinyl hydrolase 1</fullName>
        <ecNumber evidence="3">3.4.19.12</ecNumber>
    </recommendedName>
</protein>
<evidence type="ECO:0000256" key="6">
    <source>
        <dbReference type="ARBA" id="ARBA00022801"/>
    </source>
</evidence>
<dbReference type="SUPFAM" id="SSF143791">
    <property type="entry name" value="DUSP-like"/>
    <property type="match status" value="1"/>
</dbReference>
<dbReference type="InterPro" id="IPR050185">
    <property type="entry name" value="Ub_carboxyl-term_hydrolase"/>
</dbReference>
<dbReference type="PROSITE" id="PS00973">
    <property type="entry name" value="USP_2"/>
    <property type="match status" value="1"/>
</dbReference>
<dbReference type="InterPro" id="IPR035927">
    <property type="entry name" value="DUSP-like_sf"/>
</dbReference>
<comment type="caution">
    <text evidence="11">The sequence shown here is derived from an EMBL/GenBank/DDBJ whole genome shotgun (WGS) entry which is preliminary data.</text>
</comment>
<sequence length="1675" mass="186442">MGNMMSMGGSPAAEGDTSALNLYASRLSEAEIQRYTDGYRRICRVEATSSSSSSLSSSSAPVPFLHGGSSSNNSSNTTRDANPITGAGNAPLLEKKLFRNKVLGAFTMIPYSLSDRLFEVLDTERSGQLSLKNVLSGLAWLKHGTRDEHVQLLFIIYDLERVGEVSREVLDRFMDVIYGRERARQGSTVQYLDRVFDGRAAVDFHEFRQMVQEKDAHGDALLVKWLTVLADKIGAADDPEIVALEQTYDPVFIRQRIVQTTVFSLLEVTALEKQFQQKFHAKGGAGSRIPSCQFVEGLSANGLFPKDVLERFGTCTALPSFVQFDELCQFLSDFCRGVSNDDKVHHLFHIYSDQSTRARVDVGAMKDLIHVGMNCDTSGSNVKTKREEDRHVEEIFASPRAEMGWDHEAFTSWATEVVPVRRLLHQLAFAACVLFDLKPEAAQLEKRVVEWHWRQATHSFGIGQIWNLVGAEWWRKWCDYVNMDPRNGSPYGSLPVPPIPPDVVVEAAKNIRANIALRVTSSKNNVGSHPPRPGPITNWSLLMQSGCRRLKQNLVLARDFHMIPLSVYTLLLSWYSGGPDLVRSIVKAPTSTELDFQVELFPLVLRVARVDSATGSVIRSGEEILLSKLSTPASLLEATCRVLLLAKLIDKARLWYFNETSPERKMRLRDEYPLELQKLTQDSVFLLEIQDDDGSWPLSQADNTVISSASDTAAHQPTKAKGNGRASENDAGAVLRKREHRPSSRTSDICSRGNLGEVLAQRGPGGDVGSPTVEVDLVSSVVRKRFSEDAFKGPGLVGLDNLGNTCYMSSALQCLSHTRLLVEYFKNEAYLNDINLRNRDGTNGRLTAAFGELLRVLWSSDRKRFAPSEFRKILAKCSPQFAGSNQHDSQELLACLLSSLSEDLNRVVKKTYTQQPDSDGRLDALVAEEWWQNHQKRELSVIVALFTGQYKSLLECSICRYESARFEPFTFLQLSLPESNARSIVLTIFFRTDRVPLRFSVRVRKSGTVQQIKEQVAAFLTEADDGTVDSDTVEDKASCATVSDGGDRRANVVIARTSSLRIVESLLDGNLPLTQIREKDELSAFELDPELELCAPQVVAGSIHASGNLASDRADQAALVEGLCEKETAQESIKGLTEEDTAKVDSKAFVHGTLPTIGGDQSVAEDDENKQDDDLLPPGTSVYVCIDKTKRAVAARVTGSSVKSGTVNVAYPSGARRYHIPYSKVVERRQDDAFIFLVHRCIDRSSDNFTNAHATRLFGAPLVIRVSLRATTVYDLYLLVWNRLRRIFNWHQPPLSSDITVDRCAQRRIRTDASSLALGAHLSLTKFGFCLRLVTSHGIGCSRCEWIDGCLGCVLLPSSQRVVPLAAEETVAIDWDIRTLKREYDPIQASQLDCDASVQQHQRQDNQPLNLAHCMEMFTAKETIPEAYCGHCKTLRPATKKMDFWRLPPLLVIQLKRFCFTQVSRRKLHHLVDFPLKGLKFGDYVARKRGPRSRLAGLEYWLFLGGKLKAEPDAEKCETSTVSGTLKQARPAFPRRISSSALDAPAAATAAVRDDDRFLYDLYAVVNHVGALGGGHYFAYVLSDHDGKWKCFNDHQCKDIDEKEVVSSMAYILFYRRRDTAHLSIEQLFPPLPDDPSGNGAVTDEEAASNKAQVEELLQRSKLTASDSASNCILS</sequence>
<evidence type="ECO:0000256" key="7">
    <source>
        <dbReference type="ARBA" id="ARBA00022807"/>
    </source>
</evidence>
<dbReference type="GO" id="GO:0006508">
    <property type="term" value="P:proteolysis"/>
    <property type="evidence" value="ECO:0007669"/>
    <property type="project" value="UniProtKB-KW"/>
</dbReference>
<evidence type="ECO:0000256" key="5">
    <source>
        <dbReference type="ARBA" id="ARBA00022786"/>
    </source>
</evidence>
<evidence type="ECO:0000256" key="2">
    <source>
        <dbReference type="ARBA" id="ARBA00009085"/>
    </source>
</evidence>
<dbReference type="EC" id="3.4.19.12" evidence="3"/>
<gene>
    <name evidence="11" type="ORF">PM001_LOCUS2939</name>
</gene>
<evidence type="ECO:0000259" key="10">
    <source>
        <dbReference type="PROSITE" id="PS51283"/>
    </source>
</evidence>
<reference evidence="11" key="1">
    <citation type="submission" date="2024-01" db="EMBL/GenBank/DDBJ databases">
        <authorList>
            <person name="Webb A."/>
        </authorList>
    </citation>
    <scope>NUCLEOTIDE SEQUENCE</scope>
    <source>
        <strain evidence="11">Pm1</strain>
    </source>
</reference>
<keyword evidence="7" id="KW-0788">Thiol protease</keyword>
<feature type="domain" description="USP" evidence="9">
    <location>
        <begin position="797"/>
        <end position="1618"/>
    </location>
</feature>
<feature type="region of interest" description="Disordered" evidence="8">
    <location>
        <begin position="51"/>
        <end position="87"/>
    </location>
</feature>
<keyword evidence="4" id="KW-0645">Protease</keyword>
<accession>A0AAV1T9L9</accession>
<keyword evidence="5" id="KW-0833">Ubl conjugation pathway</keyword>
<evidence type="ECO:0000313" key="12">
    <source>
        <dbReference type="Proteomes" id="UP001162060"/>
    </source>
</evidence>
<feature type="domain" description="DUSP" evidence="10">
    <location>
        <begin position="440"/>
        <end position="586"/>
    </location>
</feature>
<dbReference type="GO" id="GO:0016579">
    <property type="term" value="P:protein deubiquitination"/>
    <property type="evidence" value="ECO:0007669"/>
    <property type="project" value="InterPro"/>
</dbReference>
<dbReference type="Gene3D" id="3.90.70.10">
    <property type="entry name" value="Cysteine proteinases"/>
    <property type="match status" value="2"/>
</dbReference>
<evidence type="ECO:0000256" key="3">
    <source>
        <dbReference type="ARBA" id="ARBA00012759"/>
    </source>
</evidence>
<feature type="region of interest" description="Disordered" evidence="8">
    <location>
        <begin position="708"/>
        <end position="751"/>
    </location>
</feature>
<dbReference type="InterPro" id="IPR011992">
    <property type="entry name" value="EF-hand-dom_pair"/>
</dbReference>
<name>A0AAV1T9L9_9STRA</name>
<evidence type="ECO:0000259" key="9">
    <source>
        <dbReference type="PROSITE" id="PS50235"/>
    </source>
</evidence>
<dbReference type="SUPFAM" id="SSF47473">
    <property type="entry name" value="EF-hand"/>
    <property type="match status" value="1"/>
</dbReference>
<dbReference type="PROSITE" id="PS50235">
    <property type="entry name" value="USP_3"/>
    <property type="match status" value="1"/>
</dbReference>
<dbReference type="Pfam" id="PF06337">
    <property type="entry name" value="DUSP"/>
    <property type="match status" value="1"/>
</dbReference>
<dbReference type="SUPFAM" id="SSF54001">
    <property type="entry name" value="Cysteine proteinases"/>
    <property type="match status" value="1"/>
</dbReference>
<evidence type="ECO:0000256" key="4">
    <source>
        <dbReference type="ARBA" id="ARBA00022670"/>
    </source>
</evidence>
<evidence type="ECO:0000256" key="1">
    <source>
        <dbReference type="ARBA" id="ARBA00000707"/>
    </source>
</evidence>
<proteinExistence type="inferred from homology"/>
<dbReference type="InterPro" id="IPR018200">
    <property type="entry name" value="USP_CS"/>
</dbReference>
<dbReference type="Gene3D" id="1.10.238.10">
    <property type="entry name" value="EF-hand"/>
    <property type="match status" value="1"/>
</dbReference>
<dbReference type="PROSITE" id="PS00972">
    <property type="entry name" value="USP_1"/>
    <property type="match status" value="1"/>
</dbReference>
<comment type="similarity">
    <text evidence="2">Belongs to the peptidase C19 family.</text>
</comment>
<dbReference type="InterPro" id="IPR001394">
    <property type="entry name" value="Peptidase_C19_UCH"/>
</dbReference>
<dbReference type="SMART" id="SM00695">
    <property type="entry name" value="DUSP"/>
    <property type="match status" value="1"/>
</dbReference>
<keyword evidence="6" id="KW-0378">Hydrolase</keyword>
<dbReference type="InterPro" id="IPR038765">
    <property type="entry name" value="Papain-like_cys_pep_sf"/>
</dbReference>
<dbReference type="EMBL" id="CAKLBY020000028">
    <property type="protein sequence ID" value="CAK7904582.1"/>
    <property type="molecule type" value="Genomic_DNA"/>
</dbReference>
<comment type="catalytic activity">
    <reaction evidence="1">
        <text>Thiol-dependent hydrolysis of ester, thioester, amide, peptide and isopeptide bonds formed by the C-terminal Gly of ubiquitin (a 76-residue protein attached to proteins as an intracellular targeting signal).</text>
        <dbReference type="EC" id="3.4.19.12"/>
    </reaction>
</comment>
<organism evidence="11 12">
    <name type="scientific">Peronospora matthiolae</name>
    <dbReference type="NCBI Taxonomy" id="2874970"/>
    <lineage>
        <taxon>Eukaryota</taxon>
        <taxon>Sar</taxon>
        <taxon>Stramenopiles</taxon>
        <taxon>Oomycota</taxon>
        <taxon>Peronosporomycetes</taxon>
        <taxon>Peronosporales</taxon>
        <taxon>Peronosporaceae</taxon>
        <taxon>Peronospora</taxon>
    </lineage>
</organism>
<dbReference type="PANTHER" id="PTHR21646">
    <property type="entry name" value="UBIQUITIN CARBOXYL-TERMINAL HYDROLASE"/>
    <property type="match status" value="1"/>
</dbReference>
<evidence type="ECO:0000313" key="11">
    <source>
        <dbReference type="EMBL" id="CAK7904582.1"/>
    </source>
</evidence>
<dbReference type="InterPro" id="IPR006615">
    <property type="entry name" value="Pept_C19_DUSP"/>
</dbReference>
<evidence type="ECO:0000256" key="8">
    <source>
        <dbReference type="SAM" id="MobiDB-lite"/>
    </source>
</evidence>
<dbReference type="Proteomes" id="UP001162060">
    <property type="component" value="Unassembled WGS sequence"/>
</dbReference>
<dbReference type="Gene3D" id="3.30.2230.10">
    <property type="entry name" value="DUSP-like"/>
    <property type="match status" value="1"/>
</dbReference>
<dbReference type="PANTHER" id="PTHR21646:SF24">
    <property type="entry name" value="UBIQUITIN CARBOXYL-TERMINAL HYDROLASE"/>
    <property type="match status" value="1"/>
</dbReference>
<dbReference type="PROSITE" id="PS51283">
    <property type="entry name" value="DUSP"/>
    <property type="match status" value="1"/>
</dbReference>
<dbReference type="Pfam" id="PF00443">
    <property type="entry name" value="UCH"/>
    <property type="match status" value="1"/>
</dbReference>